<sequence>MPAVLVQFTVDIIVPSIALLVNTVACVTARRLLASPPLHTRKPPPSGIIYREPLPEEVGTAYCPEDPSECFLAVNTTNNATEVVGYLHYSLMAGDGASGMHKLLKIPKKMRTGDIGYISDVQVLPNSQNQGVGSWMVSEWLKQMRETWPKIVAAYLLVKPGNVNAKKAYENVGFTELM</sequence>
<evidence type="ECO:0000313" key="2">
    <source>
        <dbReference type="EMBL" id="KAF4701323.1"/>
    </source>
</evidence>
<proteinExistence type="predicted"/>
<feature type="domain" description="N-acetyltransferase" evidence="1">
    <location>
        <begin position="52"/>
        <end position="174"/>
    </location>
</feature>
<dbReference type="InterPro" id="IPR000182">
    <property type="entry name" value="GNAT_dom"/>
</dbReference>
<dbReference type="GO" id="GO:0016747">
    <property type="term" value="F:acyltransferase activity, transferring groups other than amino-acyl groups"/>
    <property type="evidence" value="ECO:0007669"/>
    <property type="project" value="InterPro"/>
</dbReference>
<keyword evidence="3" id="KW-1185">Reference proteome</keyword>
<feature type="non-terminal residue" evidence="2">
    <location>
        <position position="178"/>
    </location>
</feature>
<dbReference type="EMBL" id="JABANO010036731">
    <property type="protein sequence ID" value="KAF4701323.1"/>
    <property type="molecule type" value="Genomic_DNA"/>
</dbReference>
<organism evidence="2 3">
    <name type="scientific">Perkinsus olseni</name>
    <name type="common">Perkinsus atlanticus</name>
    <dbReference type="NCBI Taxonomy" id="32597"/>
    <lineage>
        <taxon>Eukaryota</taxon>
        <taxon>Sar</taxon>
        <taxon>Alveolata</taxon>
        <taxon>Perkinsozoa</taxon>
        <taxon>Perkinsea</taxon>
        <taxon>Perkinsida</taxon>
        <taxon>Perkinsidae</taxon>
        <taxon>Perkinsus</taxon>
    </lineage>
</organism>
<evidence type="ECO:0000259" key="1">
    <source>
        <dbReference type="Pfam" id="PF00583"/>
    </source>
</evidence>
<evidence type="ECO:0000313" key="3">
    <source>
        <dbReference type="Proteomes" id="UP000553632"/>
    </source>
</evidence>
<dbReference type="AlphaFoldDB" id="A0A7J6PZ52"/>
<reference evidence="2 3" key="1">
    <citation type="submission" date="2020-04" db="EMBL/GenBank/DDBJ databases">
        <title>Perkinsus olseni comparative genomics.</title>
        <authorList>
            <person name="Bogema D.R."/>
        </authorList>
    </citation>
    <scope>NUCLEOTIDE SEQUENCE [LARGE SCALE GENOMIC DNA]</scope>
    <source>
        <strain evidence="2 3">ATCC PRA-207</strain>
    </source>
</reference>
<dbReference type="Gene3D" id="3.40.630.30">
    <property type="match status" value="1"/>
</dbReference>
<protein>
    <recommendedName>
        <fullName evidence="1">N-acetyltransferase domain-containing protein</fullName>
    </recommendedName>
</protein>
<accession>A0A7J6PZ52</accession>
<name>A0A7J6PZ52_PEROL</name>
<dbReference type="Proteomes" id="UP000553632">
    <property type="component" value="Unassembled WGS sequence"/>
</dbReference>
<gene>
    <name evidence="2" type="ORF">FOZ63_029441</name>
</gene>
<dbReference type="InterPro" id="IPR016181">
    <property type="entry name" value="Acyl_CoA_acyltransferase"/>
</dbReference>
<dbReference type="SUPFAM" id="SSF55729">
    <property type="entry name" value="Acyl-CoA N-acyltransferases (Nat)"/>
    <property type="match status" value="1"/>
</dbReference>
<dbReference type="CDD" id="cd04301">
    <property type="entry name" value="NAT_SF"/>
    <property type="match status" value="1"/>
</dbReference>
<dbReference type="Pfam" id="PF00583">
    <property type="entry name" value="Acetyltransf_1"/>
    <property type="match status" value="1"/>
</dbReference>
<comment type="caution">
    <text evidence="2">The sequence shown here is derived from an EMBL/GenBank/DDBJ whole genome shotgun (WGS) entry which is preliminary data.</text>
</comment>